<reference evidence="1 2" key="2">
    <citation type="journal article" date="2022" name="Mol. Ecol. Resour.">
        <title>The genomes of chicory, endive, great burdock and yacon provide insights into Asteraceae paleo-polyploidization history and plant inulin production.</title>
        <authorList>
            <person name="Fan W."/>
            <person name="Wang S."/>
            <person name="Wang H."/>
            <person name="Wang A."/>
            <person name="Jiang F."/>
            <person name="Liu H."/>
            <person name="Zhao H."/>
            <person name="Xu D."/>
            <person name="Zhang Y."/>
        </authorList>
    </citation>
    <scope>NUCLEOTIDE SEQUENCE [LARGE SCALE GENOMIC DNA]</scope>
    <source>
        <strain evidence="2">cv. Punajuju</strain>
        <tissue evidence="1">Leaves</tissue>
    </source>
</reference>
<name>A0ACB9F2W5_CICIN</name>
<keyword evidence="2" id="KW-1185">Reference proteome</keyword>
<dbReference type="EMBL" id="CM042011">
    <property type="protein sequence ID" value="KAI3765584.1"/>
    <property type="molecule type" value="Genomic_DNA"/>
</dbReference>
<evidence type="ECO:0000313" key="1">
    <source>
        <dbReference type="EMBL" id="KAI3765584.1"/>
    </source>
</evidence>
<reference evidence="2" key="1">
    <citation type="journal article" date="2022" name="Mol. Ecol. Resour.">
        <title>The genomes of chicory, endive, great burdock and yacon provide insights into Asteraceae palaeo-polyploidization history and plant inulin production.</title>
        <authorList>
            <person name="Fan W."/>
            <person name="Wang S."/>
            <person name="Wang H."/>
            <person name="Wang A."/>
            <person name="Jiang F."/>
            <person name="Liu H."/>
            <person name="Zhao H."/>
            <person name="Xu D."/>
            <person name="Zhang Y."/>
        </authorList>
    </citation>
    <scope>NUCLEOTIDE SEQUENCE [LARGE SCALE GENOMIC DNA]</scope>
    <source>
        <strain evidence="2">cv. Punajuju</strain>
    </source>
</reference>
<gene>
    <name evidence="1" type="ORF">L2E82_15622</name>
</gene>
<evidence type="ECO:0000313" key="2">
    <source>
        <dbReference type="Proteomes" id="UP001055811"/>
    </source>
</evidence>
<organism evidence="1 2">
    <name type="scientific">Cichorium intybus</name>
    <name type="common">Chicory</name>
    <dbReference type="NCBI Taxonomy" id="13427"/>
    <lineage>
        <taxon>Eukaryota</taxon>
        <taxon>Viridiplantae</taxon>
        <taxon>Streptophyta</taxon>
        <taxon>Embryophyta</taxon>
        <taxon>Tracheophyta</taxon>
        <taxon>Spermatophyta</taxon>
        <taxon>Magnoliopsida</taxon>
        <taxon>eudicotyledons</taxon>
        <taxon>Gunneridae</taxon>
        <taxon>Pentapetalae</taxon>
        <taxon>asterids</taxon>
        <taxon>campanulids</taxon>
        <taxon>Asterales</taxon>
        <taxon>Asteraceae</taxon>
        <taxon>Cichorioideae</taxon>
        <taxon>Cichorieae</taxon>
        <taxon>Cichoriinae</taxon>
        <taxon>Cichorium</taxon>
    </lineage>
</organism>
<dbReference type="Proteomes" id="UP001055811">
    <property type="component" value="Linkage Group LG03"/>
</dbReference>
<sequence>MQYYLQHIHDVQLQVGLWIFGGAINVDVVTAAILGFSVLFITGVVIWKECLAESVAWDTLTWFAALIAMAGYLNKYGLISWFGQTVVKGPSGNLAEAESAHEIAQLKYPALLFKKRLIANIEKIYGVICDNLNKELGLLLVLCIQAPQTSEGVLISGCSFEKDSQSNPWEGIVDCLKTFLNTLKENFVGASENRQFSQISTPFVWFLDKVHALTLCIALIGDGPFSQASPVRPFFYPRSSSVKPTILFSKYHLALIILKDKKDLTLMQWFLQAE</sequence>
<accession>A0ACB9F2W5</accession>
<proteinExistence type="predicted"/>
<comment type="caution">
    <text evidence="1">The sequence shown here is derived from an EMBL/GenBank/DDBJ whole genome shotgun (WGS) entry which is preliminary data.</text>
</comment>
<protein>
    <submittedName>
        <fullName evidence="1">Uncharacterized protein</fullName>
    </submittedName>
</protein>